<sequence length="181" mass="19003">MGWVLASAVTVDGEVYAEGTMPPPDVATRIGEHARRYVEEGGSLVSEVVEIEPEPIQIEDPSMEAEGITEVNPPVDEVASEAAEVRAPEEDAEGEGVSLDPGPTMVGPEVEKVEAPEDFEAQASEAAEGSKPQVEVPPKRGPGSAKSAWADYARANDVAVDPGASRDDIIRDLEDAGVPTE</sequence>
<dbReference type="EMBL" id="JAHBAY010000010">
    <property type="protein sequence ID" value="MBT0771816.1"/>
    <property type="molecule type" value="Genomic_DNA"/>
</dbReference>
<dbReference type="RefSeq" id="WP_214158187.1">
    <property type="nucleotide sequence ID" value="NZ_JAHBAY010000010.1"/>
</dbReference>
<evidence type="ECO:0000256" key="1">
    <source>
        <dbReference type="SAM" id="MobiDB-lite"/>
    </source>
</evidence>
<evidence type="ECO:0008006" key="4">
    <source>
        <dbReference type="Google" id="ProtNLM"/>
    </source>
</evidence>
<name>A0ABS5TL57_9ACTN</name>
<organism evidence="2 3">
    <name type="scientific">Kineosporia corallincola</name>
    <dbReference type="NCBI Taxonomy" id="2835133"/>
    <lineage>
        <taxon>Bacteria</taxon>
        <taxon>Bacillati</taxon>
        <taxon>Actinomycetota</taxon>
        <taxon>Actinomycetes</taxon>
        <taxon>Kineosporiales</taxon>
        <taxon>Kineosporiaceae</taxon>
        <taxon>Kineosporia</taxon>
    </lineage>
</organism>
<comment type="caution">
    <text evidence="2">The sequence shown here is derived from an EMBL/GenBank/DDBJ whole genome shotgun (WGS) entry which is preliminary data.</text>
</comment>
<reference evidence="2 3" key="1">
    <citation type="submission" date="2021-05" db="EMBL/GenBank/DDBJ databases">
        <title>Kineosporia and Streptomyces sp. nov. two new marine actinobacteria isolated from Coral.</title>
        <authorList>
            <person name="Buangrab K."/>
            <person name="Sutthacheep M."/>
            <person name="Yeemin T."/>
            <person name="Harunari E."/>
            <person name="Igarashi Y."/>
            <person name="Kanchanasin P."/>
            <person name="Tanasupawat S."/>
            <person name="Phongsopitanun W."/>
        </authorList>
    </citation>
    <scope>NUCLEOTIDE SEQUENCE [LARGE SCALE GENOMIC DNA]</scope>
    <source>
        <strain evidence="2 3">J2-2</strain>
    </source>
</reference>
<evidence type="ECO:0000313" key="2">
    <source>
        <dbReference type="EMBL" id="MBT0771816.1"/>
    </source>
</evidence>
<evidence type="ECO:0000313" key="3">
    <source>
        <dbReference type="Proteomes" id="UP001197247"/>
    </source>
</evidence>
<accession>A0ABS5TL57</accession>
<feature type="region of interest" description="Disordered" evidence="1">
    <location>
        <begin position="78"/>
        <end position="148"/>
    </location>
</feature>
<keyword evidence="3" id="KW-1185">Reference proteome</keyword>
<protein>
    <recommendedName>
        <fullName evidence="4">Lsr2 protein</fullName>
    </recommendedName>
</protein>
<proteinExistence type="predicted"/>
<gene>
    <name evidence="2" type="ORF">KIH74_22940</name>
</gene>
<dbReference type="Proteomes" id="UP001197247">
    <property type="component" value="Unassembled WGS sequence"/>
</dbReference>